<dbReference type="EMBL" id="SUKA01000004">
    <property type="protein sequence ID" value="TJY64356.1"/>
    <property type="molecule type" value="Genomic_DNA"/>
</dbReference>
<sequence>METKQPDLPRQSIWIWDEDFPYSLTQEELKSPSLALEDVFKHYSLTDCQYLLWEWKHCHYRPYLFSFGNGLHTLYHFKCRLQKLLNVAWLIDKEFGCSQLLVPCDDTSFQTFRNTTYCIFLGETRNSLKTTIAQLFNEEDGLQGFMNVLRHWWDLGIDWRQLDVGDRCKVGNEIPEFRRLMLMIELMYFIYKSNYMKEEANLYAASAYLSLEEARQPAKTLMKIFSKWEYEDLKKNLRELFYTMYTHYGLEEGIMGSRGGIIHTYHKLIGLTHTLSLQNDSYFEEEKYFTVSYSEVGNFSTEYNFYPLHHLLETDVSSLIDNLRGYDYHSLHRDLHEYAILLSGKGGSFEEEDGRRAVLLFQELEKLMETLYLLMLDRIHIDW</sequence>
<evidence type="ECO:0000313" key="2">
    <source>
        <dbReference type="Proteomes" id="UP000309872"/>
    </source>
</evidence>
<keyword evidence="2" id="KW-1185">Reference proteome</keyword>
<dbReference type="OrthoDB" id="786898at2"/>
<organism evidence="1 2">
    <name type="scientific">Sphingobacterium alkalisoli</name>
    <dbReference type="NCBI Taxonomy" id="1874115"/>
    <lineage>
        <taxon>Bacteria</taxon>
        <taxon>Pseudomonadati</taxon>
        <taxon>Bacteroidota</taxon>
        <taxon>Sphingobacteriia</taxon>
        <taxon>Sphingobacteriales</taxon>
        <taxon>Sphingobacteriaceae</taxon>
        <taxon>Sphingobacterium</taxon>
    </lineage>
</organism>
<dbReference type="RefSeq" id="WP_136821416.1">
    <property type="nucleotide sequence ID" value="NZ_BMJX01000004.1"/>
</dbReference>
<protein>
    <submittedName>
        <fullName evidence="1">Uncharacterized protein</fullName>
    </submittedName>
</protein>
<reference evidence="1 2" key="1">
    <citation type="submission" date="2019-04" db="EMBL/GenBank/DDBJ databases">
        <title>Sphingobacterium olei sp. nov., isolated from oil-contaminated soil.</title>
        <authorList>
            <person name="Liu B."/>
        </authorList>
    </citation>
    <scope>NUCLEOTIDE SEQUENCE [LARGE SCALE GENOMIC DNA]</scope>
    <source>
        <strain evidence="1 2">Y3L14</strain>
    </source>
</reference>
<dbReference type="Proteomes" id="UP000309872">
    <property type="component" value="Unassembled WGS sequence"/>
</dbReference>
<comment type="caution">
    <text evidence="1">The sequence shown here is derived from an EMBL/GenBank/DDBJ whole genome shotgun (WGS) entry which is preliminary data.</text>
</comment>
<proteinExistence type="predicted"/>
<evidence type="ECO:0000313" key="1">
    <source>
        <dbReference type="EMBL" id="TJY64356.1"/>
    </source>
</evidence>
<gene>
    <name evidence="1" type="ORF">FAZ19_14220</name>
</gene>
<accession>A0A4U0GZ30</accession>
<dbReference type="AlphaFoldDB" id="A0A4U0GZ30"/>
<name>A0A4U0GZ30_9SPHI</name>